<sequence length="163" mass="18616">ALALAVRSSRLGQKLLKQQEENAAELKRLQGEITGAKSHKIQQPRGVDPEFPFSGNKKQYFLNRYVVDKIDEALEADDNEERMRKLTEDKDGTNKVFLLKNMDVACYAADPLASDSDDEKKIRKVIKETKQLRDEKRRNSCSKVTRPKGVIPRSSDSRVILDR</sequence>
<evidence type="ECO:0000313" key="3">
    <source>
        <dbReference type="Proteomes" id="UP001159405"/>
    </source>
</evidence>
<comment type="caution">
    <text evidence="2">The sequence shown here is derived from an EMBL/GenBank/DDBJ whole genome shotgun (WGS) entry which is preliminary data.</text>
</comment>
<organism evidence="2 3">
    <name type="scientific">Porites lobata</name>
    <dbReference type="NCBI Taxonomy" id="104759"/>
    <lineage>
        <taxon>Eukaryota</taxon>
        <taxon>Metazoa</taxon>
        <taxon>Cnidaria</taxon>
        <taxon>Anthozoa</taxon>
        <taxon>Hexacorallia</taxon>
        <taxon>Scleractinia</taxon>
        <taxon>Fungiina</taxon>
        <taxon>Poritidae</taxon>
        <taxon>Porites</taxon>
    </lineage>
</organism>
<dbReference type="Proteomes" id="UP001159405">
    <property type="component" value="Unassembled WGS sequence"/>
</dbReference>
<feature type="non-terminal residue" evidence="2">
    <location>
        <position position="163"/>
    </location>
</feature>
<evidence type="ECO:0000313" key="2">
    <source>
        <dbReference type="EMBL" id="CAH3103548.1"/>
    </source>
</evidence>
<gene>
    <name evidence="2" type="ORF">PLOB_00011307</name>
</gene>
<feature type="non-terminal residue" evidence="2">
    <location>
        <position position="1"/>
    </location>
</feature>
<name>A0ABN8NC10_9CNID</name>
<accession>A0ABN8NC10</accession>
<reference evidence="2 3" key="1">
    <citation type="submission" date="2022-05" db="EMBL/GenBank/DDBJ databases">
        <authorList>
            <consortium name="Genoscope - CEA"/>
            <person name="William W."/>
        </authorList>
    </citation>
    <scope>NUCLEOTIDE SEQUENCE [LARGE SCALE GENOMIC DNA]</scope>
</reference>
<feature type="region of interest" description="Disordered" evidence="1">
    <location>
        <begin position="131"/>
        <end position="163"/>
    </location>
</feature>
<protein>
    <submittedName>
        <fullName evidence="2">Uncharacterized protein</fullName>
    </submittedName>
</protein>
<keyword evidence="3" id="KW-1185">Reference proteome</keyword>
<dbReference type="EMBL" id="CALNXK010000016">
    <property type="protein sequence ID" value="CAH3103548.1"/>
    <property type="molecule type" value="Genomic_DNA"/>
</dbReference>
<evidence type="ECO:0000256" key="1">
    <source>
        <dbReference type="SAM" id="MobiDB-lite"/>
    </source>
</evidence>
<proteinExistence type="predicted"/>